<evidence type="ECO:0000313" key="4">
    <source>
        <dbReference type="Proteomes" id="UP000050509"/>
    </source>
</evidence>
<dbReference type="PROSITE" id="PS51257">
    <property type="entry name" value="PROKAR_LIPOPROTEIN"/>
    <property type="match status" value="1"/>
</dbReference>
<name>A0A0P9D747_9CHLR</name>
<keyword evidence="1" id="KW-0732">Signal</keyword>
<protein>
    <recommendedName>
        <fullName evidence="2">YtkA-like domain-containing protein</fullName>
    </recommendedName>
</protein>
<keyword evidence="4" id="KW-1185">Reference proteome</keyword>
<dbReference type="Proteomes" id="UP000050509">
    <property type="component" value="Unassembled WGS sequence"/>
</dbReference>
<dbReference type="InterPro" id="IPR032693">
    <property type="entry name" value="YtkA-like_dom"/>
</dbReference>
<accession>A0A0P9D747</accession>
<organism evidence="3 4">
    <name type="scientific">Kouleothrix aurantiaca</name>
    <dbReference type="NCBI Taxonomy" id="186479"/>
    <lineage>
        <taxon>Bacteria</taxon>
        <taxon>Bacillati</taxon>
        <taxon>Chloroflexota</taxon>
        <taxon>Chloroflexia</taxon>
        <taxon>Chloroflexales</taxon>
        <taxon>Roseiflexineae</taxon>
        <taxon>Roseiflexaceae</taxon>
        <taxon>Kouleothrix</taxon>
    </lineage>
</organism>
<reference evidence="3 4" key="1">
    <citation type="submission" date="2015-09" db="EMBL/GenBank/DDBJ databases">
        <title>Draft genome sequence of Kouleothrix aurantiaca JCM 19913.</title>
        <authorList>
            <person name="Hemp J."/>
        </authorList>
    </citation>
    <scope>NUCLEOTIDE SEQUENCE [LARGE SCALE GENOMIC DNA]</scope>
    <source>
        <strain evidence="3 4">COM-B</strain>
    </source>
</reference>
<dbReference type="AlphaFoldDB" id="A0A0P9D747"/>
<dbReference type="Pfam" id="PF13115">
    <property type="entry name" value="YtkA"/>
    <property type="match status" value="1"/>
</dbReference>
<evidence type="ECO:0000259" key="2">
    <source>
        <dbReference type="Pfam" id="PF13115"/>
    </source>
</evidence>
<comment type="caution">
    <text evidence="3">The sequence shown here is derived from an EMBL/GenBank/DDBJ whole genome shotgun (WGS) entry which is preliminary data.</text>
</comment>
<evidence type="ECO:0000256" key="1">
    <source>
        <dbReference type="SAM" id="SignalP"/>
    </source>
</evidence>
<feature type="domain" description="YtkA-like" evidence="2">
    <location>
        <begin position="33"/>
        <end position="116"/>
    </location>
</feature>
<sequence length="136" mass="14431">MTRLKIVLIGCLLATLALAACAGNRPGYATDTQVVDGLTFALERPSSITPLQDYELTLTLSDGAGKPLDGAIVFLEQDMPGMPMGSTQPLGEPLGSGKYRIKGVFTMDGKWILKIHATVAGQDHVASFEQVVSPQQ</sequence>
<feature type="signal peptide" evidence="1">
    <location>
        <begin position="1"/>
        <end position="19"/>
    </location>
</feature>
<feature type="chain" id="PRO_5006156115" description="YtkA-like domain-containing protein" evidence="1">
    <location>
        <begin position="20"/>
        <end position="136"/>
    </location>
</feature>
<gene>
    <name evidence="3" type="ORF">SE17_23350</name>
</gene>
<evidence type="ECO:0000313" key="3">
    <source>
        <dbReference type="EMBL" id="KPV51063.1"/>
    </source>
</evidence>
<dbReference type="EMBL" id="LJCR01001089">
    <property type="protein sequence ID" value="KPV51063.1"/>
    <property type="molecule type" value="Genomic_DNA"/>
</dbReference>
<proteinExistence type="predicted"/>